<dbReference type="OMA" id="DNARYLW"/>
<dbReference type="EMBL" id="DS566094">
    <property type="status" value="NOT_ANNOTATED_CDS"/>
    <property type="molecule type" value="Genomic_DNA"/>
</dbReference>
<evidence type="ECO:0000256" key="2">
    <source>
        <dbReference type="ARBA" id="ARBA00008062"/>
    </source>
</evidence>
<comment type="subcellular location">
    <subcellularLocation>
        <location evidence="1">Membrane</location>
        <topology evidence="1">Multi-pass membrane protein</topology>
    </subcellularLocation>
</comment>
<keyword evidence="5 7" id="KW-0472">Membrane</keyword>
<evidence type="ECO:0000256" key="7">
    <source>
        <dbReference type="SAM" id="Phobius"/>
    </source>
</evidence>
<protein>
    <submittedName>
        <fullName evidence="8">Uncharacterized protein</fullName>
    </submittedName>
</protein>
<dbReference type="Pfam" id="PF07856">
    <property type="entry name" value="Orai-1"/>
    <property type="match status" value="1"/>
</dbReference>
<evidence type="ECO:0000256" key="6">
    <source>
        <dbReference type="SAM" id="Coils"/>
    </source>
</evidence>
<keyword evidence="6" id="KW-0175">Coiled coil</keyword>
<keyword evidence="4 7" id="KW-1133">Transmembrane helix</keyword>
<name>H3H0W5_PHYRM</name>
<accession>H3H0W5</accession>
<dbReference type="GeneID" id="94220433"/>
<evidence type="ECO:0000313" key="9">
    <source>
        <dbReference type="Proteomes" id="UP000005238"/>
    </source>
</evidence>
<feature type="transmembrane region" description="Helical" evidence="7">
    <location>
        <begin position="189"/>
        <end position="222"/>
    </location>
</feature>
<reference evidence="9" key="1">
    <citation type="journal article" date="2006" name="Science">
        <title>Phytophthora genome sequences uncover evolutionary origins and mechanisms of pathogenesis.</title>
        <authorList>
            <person name="Tyler B.M."/>
            <person name="Tripathy S."/>
            <person name="Zhang X."/>
            <person name="Dehal P."/>
            <person name="Jiang R.H."/>
            <person name="Aerts A."/>
            <person name="Arredondo F.D."/>
            <person name="Baxter L."/>
            <person name="Bensasson D."/>
            <person name="Beynon J.L."/>
            <person name="Chapman J."/>
            <person name="Damasceno C.M."/>
            <person name="Dorrance A.E."/>
            <person name="Dou D."/>
            <person name="Dickerman A.W."/>
            <person name="Dubchak I.L."/>
            <person name="Garbelotto M."/>
            <person name="Gijzen M."/>
            <person name="Gordon S.G."/>
            <person name="Govers F."/>
            <person name="Grunwald N.J."/>
            <person name="Huang W."/>
            <person name="Ivors K.L."/>
            <person name="Jones R.W."/>
            <person name="Kamoun S."/>
            <person name="Krampis K."/>
            <person name="Lamour K.H."/>
            <person name="Lee M.K."/>
            <person name="McDonald W.H."/>
            <person name="Medina M."/>
            <person name="Meijer H.J."/>
            <person name="Nordberg E.K."/>
            <person name="Maclean D.J."/>
            <person name="Ospina-Giraldo M.D."/>
            <person name="Morris P.F."/>
            <person name="Phuntumart V."/>
            <person name="Putnam N.H."/>
            <person name="Rash S."/>
            <person name="Rose J.K."/>
            <person name="Sakihama Y."/>
            <person name="Salamov A.A."/>
            <person name="Savidor A."/>
            <person name="Scheuring C.F."/>
            <person name="Smith B.M."/>
            <person name="Sobral B.W."/>
            <person name="Terry A."/>
            <person name="Torto-Alalibo T.A."/>
            <person name="Win J."/>
            <person name="Xu Z."/>
            <person name="Zhang H."/>
            <person name="Grigoriev I.V."/>
            <person name="Rokhsar D.S."/>
            <person name="Boore J.L."/>
        </authorList>
    </citation>
    <scope>NUCLEOTIDE SEQUENCE [LARGE SCALE GENOMIC DNA]</scope>
    <source>
        <strain evidence="9">Pr102</strain>
    </source>
</reference>
<evidence type="ECO:0000256" key="5">
    <source>
        <dbReference type="ARBA" id="ARBA00023136"/>
    </source>
</evidence>
<evidence type="ECO:0000256" key="4">
    <source>
        <dbReference type="ARBA" id="ARBA00022989"/>
    </source>
</evidence>
<dbReference type="OrthoDB" id="61124at2759"/>
<comment type="similarity">
    <text evidence="2">Belongs to the Orai family.</text>
</comment>
<keyword evidence="9" id="KW-1185">Reference proteome</keyword>
<reference evidence="8" key="2">
    <citation type="submission" date="2015-06" db="UniProtKB">
        <authorList>
            <consortium name="EnsemblProtists"/>
        </authorList>
    </citation>
    <scope>IDENTIFICATION</scope>
    <source>
        <strain evidence="8">Pr102</strain>
    </source>
</reference>
<dbReference type="AlphaFoldDB" id="H3H0W5"/>
<keyword evidence="3 7" id="KW-0812">Transmembrane</keyword>
<dbReference type="VEuPathDB" id="FungiDB:KRP23_13878"/>
<dbReference type="eggNOG" id="ENOG502S00K">
    <property type="taxonomic scope" value="Eukaryota"/>
</dbReference>
<dbReference type="InterPro" id="IPR038350">
    <property type="entry name" value="Orai_sf"/>
</dbReference>
<feature type="transmembrane region" description="Helical" evidence="7">
    <location>
        <begin position="109"/>
        <end position="137"/>
    </location>
</feature>
<feature type="coiled-coil region" evidence="6">
    <location>
        <begin position="43"/>
        <end position="79"/>
    </location>
</feature>
<evidence type="ECO:0000313" key="8">
    <source>
        <dbReference type="EnsemblProtists" id="Phyra83829"/>
    </source>
</evidence>
<organism evidence="8 9">
    <name type="scientific">Phytophthora ramorum</name>
    <name type="common">Sudden oak death agent</name>
    <dbReference type="NCBI Taxonomy" id="164328"/>
    <lineage>
        <taxon>Eukaryota</taxon>
        <taxon>Sar</taxon>
        <taxon>Stramenopiles</taxon>
        <taxon>Oomycota</taxon>
        <taxon>Peronosporomycetes</taxon>
        <taxon>Peronosporales</taxon>
        <taxon>Peronosporaceae</taxon>
        <taxon>Phytophthora</taxon>
    </lineage>
</organism>
<dbReference type="Gene3D" id="1.20.140.140">
    <property type="entry name" value="Calcium release-activated calcium channel protein Orai"/>
    <property type="match status" value="1"/>
</dbReference>
<dbReference type="InterPro" id="IPR012446">
    <property type="entry name" value="CRAC_channel"/>
</dbReference>
<dbReference type="VEuPathDB" id="FungiDB:KRP22_4591"/>
<sequence>MAAVGAVVDAVFGSYDVKNAKQWRDEDLLHRDQEKQWREDSIRRETEWRRADLERERRLAKLESEKRLIDARLQELQVVAQLSAMLAFFSLMFIQEIKSLQSNTNQQLLVVYGTVGCLEFLCMLLCTLTCMLLLLALTRFVTHTLDGEVRRLSDAELDIVSPFTDWWVGKCEHEWLLAYQLFRTGASFFLVAIALVSWIVFVASTIAAIVMSVMCCCGLLYYNLRIASRWRYLVKPSSKSSRHMSVPLP</sequence>
<dbReference type="InParanoid" id="H3H0W5"/>
<proteinExistence type="inferred from homology"/>
<dbReference type="Proteomes" id="UP000005238">
    <property type="component" value="Unassembled WGS sequence"/>
</dbReference>
<dbReference type="STRING" id="164328.H3H0W5"/>
<dbReference type="EnsemblProtists" id="Phyra83829">
    <property type="protein sequence ID" value="Phyra83829"/>
    <property type="gene ID" value="Phyra83829"/>
</dbReference>
<evidence type="ECO:0000256" key="1">
    <source>
        <dbReference type="ARBA" id="ARBA00004141"/>
    </source>
</evidence>
<dbReference type="RefSeq" id="XP_067738034.1">
    <property type="nucleotide sequence ID" value="XM_067884645.1"/>
</dbReference>
<evidence type="ECO:0000256" key="3">
    <source>
        <dbReference type="ARBA" id="ARBA00022692"/>
    </source>
</evidence>
<dbReference type="GO" id="GO:0016020">
    <property type="term" value="C:membrane"/>
    <property type="evidence" value="ECO:0007669"/>
    <property type="project" value="UniProtKB-SubCell"/>
</dbReference>
<feature type="transmembrane region" description="Helical" evidence="7">
    <location>
        <begin position="78"/>
        <end position="97"/>
    </location>
</feature>
<dbReference type="HOGENOM" id="CLU_078109_1_0_1"/>